<dbReference type="SUPFAM" id="SSF53254">
    <property type="entry name" value="Phosphoglycerate mutase-like"/>
    <property type="match status" value="1"/>
</dbReference>
<gene>
    <name evidence="4" type="ORF">MENT_LOCUS32897</name>
</gene>
<dbReference type="GO" id="GO:0003993">
    <property type="term" value="F:acid phosphatase activity"/>
    <property type="evidence" value="ECO:0007669"/>
    <property type="project" value="UniProtKB-EC"/>
</dbReference>
<comment type="caution">
    <text evidence="4">The sequence shown here is derived from an EMBL/GenBank/DDBJ whole genome shotgun (WGS) entry which is preliminary data.</text>
</comment>
<name>A0A6V7W0U2_MELEN</name>
<organism evidence="4 5">
    <name type="scientific">Meloidogyne enterolobii</name>
    <name type="common">Root-knot nematode worm</name>
    <name type="synonym">Meloidogyne mayaguensis</name>
    <dbReference type="NCBI Taxonomy" id="390850"/>
    <lineage>
        <taxon>Eukaryota</taxon>
        <taxon>Metazoa</taxon>
        <taxon>Ecdysozoa</taxon>
        <taxon>Nematoda</taxon>
        <taxon>Chromadorea</taxon>
        <taxon>Rhabditida</taxon>
        <taxon>Tylenchina</taxon>
        <taxon>Tylenchomorpha</taxon>
        <taxon>Tylenchoidea</taxon>
        <taxon>Meloidogynidae</taxon>
        <taxon>Meloidogyninae</taxon>
        <taxon>Meloidogyne</taxon>
    </lineage>
</organism>
<dbReference type="Proteomes" id="UP000580250">
    <property type="component" value="Unassembled WGS sequence"/>
</dbReference>
<dbReference type="CDD" id="cd07061">
    <property type="entry name" value="HP_HAP_like"/>
    <property type="match status" value="1"/>
</dbReference>
<dbReference type="EMBL" id="CAJEWN010000381">
    <property type="protein sequence ID" value="CAD2180795.1"/>
    <property type="molecule type" value="Genomic_DNA"/>
</dbReference>
<dbReference type="InterPro" id="IPR029033">
    <property type="entry name" value="His_PPase_superfam"/>
</dbReference>
<dbReference type="AlphaFoldDB" id="A0A6V7W0U2"/>
<feature type="signal peptide" evidence="3">
    <location>
        <begin position="1"/>
        <end position="18"/>
    </location>
</feature>
<evidence type="ECO:0000256" key="1">
    <source>
        <dbReference type="ARBA" id="ARBA00000032"/>
    </source>
</evidence>
<evidence type="ECO:0000313" key="4">
    <source>
        <dbReference type="EMBL" id="CAD2180795.1"/>
    </source>
</evidence>
<dbReference type="InterPro" id="IPR033379">
    <property type="entry name" value="Acid_Pase_AS"/>
</dbReference>
<dbReference type="Gene3D" id="3.40.50.1240">
    <property type="entry name" value="Phosphoglycerate mutase-like"/>
    <property type="match status" value="1"/>
</dbReference>
<evidence type="ECO:0000256" key="3">
    <source>
        <dbReference type="SAM" id="SignalP"/>
    </source>
</evidence>
<protein>
    <submittedName>
        <fullName evidence="4">Uncharacterized protein</fullName>
    </submittedName>
</protein>
<dbReference type="InterPro" id="IPR050645">
    <property type="entry name" value="Histidine_acid_phosphatase"/>
</dbReference>
<evidence type="ECO:0000256" key="2">
    <source>
        <dbReference type="ARBA" id="ARBA00005375"/>
    </source>
</evidence>
<dbReference type="InterPro" id="IPR000560">
    <property type="entry name" value="His_Pase_clade-2"/>
</dbReference>
<proteinExistence type="inferred from homology"/>
<dbReference type="OrthoDB" id="5821688at2759"/>
<keyword evidence="3" id="KW-0732">Signal</keyword>
<dbReference type="PANTHER" id="PTHR11567:SF210">
    <property type="entry name" value="ACID PHOSPHATASE 5-RELATED"/>
    <property type="match status" value="1"/>
</dbReference>
<comment type="similarity">
    <text evidence="2">Belongs to the histidine acid phosphatase family.</text>
</comment>
<dbReference type="PROSITE" id="PS00616">
    <property type="entry name" value="HIS_ACID_PHOSPHAT_1"/>
    <property type="match status" value="1"/>
</dbReference>
<accession>A0A6V7W0U2</accession>
<dbReference type="Pfam" id="PF00328">
    <property type="entry name" value="His_Phos_2"/>
    <property type="match status" value="1"/>
</dbReference>
<comment type="catalytic activity">
    <reaction evidence="1">
        <text>a phosphate monoester + H2O = an alcohol + phosphate</text>
        <dbReference type="Rhea" id="RHEA:15017"/>
        <dbReference type="ChEBI" id="CHEBI:15377"/>
        <dbReference type="ChEBI" id="CHEBI:30879"/>
        <dbReference type="ChEBI" id="CHEBI:43474"/>
        <dbReference type="ChEBI" id="CHEBI:67140"/>
        <dbReference type="EC" id="3.1.3.2"/>
    </reaction>
</comment>
<dbReference type="PANTHER" id="PTHR11567">
    <property type="entry name" value="ACID PHOSPHATASE-RELATED"/>
    <property type="match status" value="1"/>
</dbReference>
<sequence length="412" mass="47798">MIFFKILLIINAISITQSKISAEEKADLETLLFVTAVWRHGDRTPTSLLPSDKQNTVEMIKEKFGGLGQLTELGALQHFKLGILLRDRYRGFLSDEYSKNEIGYCSSYYNRTKMSILANQQGMFASNGQNAPKLPLTENVPKTGIVIKYLQKGEDPYVFDEVDCPLAKNADEQIFESEEFREIELTNQPFLQYIANNSGLFNLTLRYIYKINDPLTFIFAHQNDGFKLPSWATETTRKEITRLYNLKNSFDFKTEKQKRLLSGLLFTEILNRMENIACENEFGREEKFYAYSGHDGTVAGLLAIFGINLEIFPKFSTALLIELHKQKNKSEDLEENTSTFFIRLFHKNETDGNGLWEIEIPDCGNICSLEKLKEIRREYIIELKEWNNEYIRIENVELKLSENYIFKNNIHL</sequence>
<feature type="chain" id="PRO_5027737901" evidence="3">
    <location>
        <begin position="19"/>
        <end position="412"/>
    </location>
</feature>
<evidence type="ECO:0000313" key="5">
    <source>
        <dbReference type="Proteomes" id="UP000580250"/>
    </source>
</evidence>
<reference evidence="4 5" key="1">
    <citation type="submission" date="2020-08" db="EMBL/GenBank/DDBJ databases">
        <authorList>
            <person name="Koutsovoulos G."/>
            <person name="Danchin GJ E."/>
        </authorList>
    </citation>
    <scope>NUCLEOTIDE SEQUENCE [LARGE SCALE GENOMIC DNA]</scope>
</reference>